<dbReference type="OrthoDB" id="11579at10239"/>
<proteinExistence type="predicted"/>
<organism evidence="1 2">
    <name type="scientific">Pseudomonas phage VCM</name>
    <dbReference type="NCBI Taxonomy" id="1729937"/>
    <lineage>
        <taxon>Viruses</taxon>
        <taxon>Duplodnaviria</taxon>
        <taxon>Heunggongvirae</taxon>
        <taxon>Uroviricota</taxon>
        <taxon>Caudoviricetes</taxon>
        <taxon>Vandenendeviridae</taxon>
        <taxon>Gorskivirinae</taxon>
        <taxon>Kremarvirus</taxon>
        <taxon>Kremarvirus VCM</taxon>
        <taxon>Otagovirus VCM</taxon>
    </lineage>
</organism>
<gene>
    <name evidence="1" type="ORF">VCM_00007</name>
</gene>
<evidence type="ECO:0000313" key="2">
    <source>
        <dbReference type="Proteomes" id="UP000204441"/>
    </source>
</evidence>
<evidence type="ECO:0008006" key="3">
    <source>
        <dbReference type="Google" id="ProtNLM"/>
    </source>
</evidence>
<name>A0A0S4L1D3_9CAUD</name>
<dbReference type="Proteomes" id="UP000204441">
    <property type="component" value="Genome"/>
</dbReference>
<sequence>MAKQINPIETAVNEYLKAQGVTFAAVLTGSGKRDDWECDSWSVSFTRAGKERFVTDYHTGIGHRQSKQPMPADIKRLGKNILARVDWERMWVKPVTPQAASVLYSVLSDSSGAEQNFLDWCSDFGYDTDSMKAHKVYTACCEQLQKVRAFFTNEERQAMQELLQDY</sequence>
<keyword evidence="2" id="KW-1185">Reference proteome</keyword>
<dbReference type="EMBL" id="LN887844">
    <property type="protein sequence ID" value="CUR44226.1"/>
    <property type="molecule type" value="Genomic_DNA"/>
</dbReference>
<accession>A0A0S4L1D3</accession>
<dbReference type="RefSeq" id="YP_009222605.1">
    <property type="nucleotide sequence ID" value="NC_029065.1"/>
</dbReference>
<reference evidence="2" key="1">
    <citation type="submission" date="2015-10" db="EMBL/GenBank/DDBJ databases">
        <authorList>
            <person name="Millard A."/>
        </authorList>
    </citation>
    <scope>NUCLEOTIDE SEQUENCE [LARGE SCALE GENOMIC DNA]</scope>
</reference>
<dbReference type="KEGG" id="vg:26798977"/>
<evidence type="ECO:0000313" key="1">
    <source>
        <dbReference type="EMBL" id="CUR44226.1"/>
    </source>
</evidence>
<dbReference type="GeneID" id="26798977"/>
<protein>
    <recommendedName>
        <fullName evidence="3">DUF4304 domain-containing protein</fullName>
    </recommendedName>
</protein>